<dbReference type="WBParaSite" id="L893_g19434.t1">
    <property type="protein sequence ID" value="L893_g19434.t1"/>
    <property type="gene ID" value="L893_g19434"/>
</dbReference>
<sequence length="93" mass="10356">MSIFSLEHKEPSTGSLQETKKEVPSGALVTFPSEPVASRILRNYTNVCAVHRRERINCVPLSITRSVYVRSSGFSDRENCKWGSGDLDHDNCG</sequence>
<organism evidence="2 3">
    <name type="scientific">Steinernema glaseri</name>
    <dbReference type="NCBI Taxonomy" id="37863"/>
    <lineage>
        <taxon>Eukaryota</taxon>
        <taxon>Metazoa</taxon>
        <taxon>Ecdysozoa</taxon>
        <taxon>Nematoda</taxon>
        <taxon>Chromadorea</taxon>
        <taxon>Rhabditida</taxon>
        <taxon>Tylenchina</taxon>
        <taxon>Panagrolaimomorpha</taxon>
        <taxon>Strongyloidoidea</taxon>
        <taxon>Steinernematidae</taxon>
        <taxon>Steinernema</taxon>
    </lineage>
</organism>
<proteinExistence type="predicted"/>
<keyword evidence="2" id="KW-1185">Reference proteome</keyword>
<evidence type="ECO:0000313" key="2">
    <source>
        <dbReference type="Proteomes" id="UP000095287"/>
    </source>
</evidence>
<evidence type="ECO:0000313" key="3">
    <source>
        <dbReference type="WBParaSite" id="L893_g19434.t1"/>
    </source>
</evidence>
<reference evidence="3" key="1">
    <citation type="submission" date="2016-11" db="UniProtKB">
        <authorList>
            <consortium name="WormBaseParasite"/>
        </authorList>
    </citation>
    <scope>IDENTIFICATION</scope>
</reference>
<protein>
    <submittedName>
        <fullName evidence="3">Uncharacterized protein</fullName>
    </submittedName>
</protein>
<evidence type="ECO:0000256" key="1">
    <source>
        <dbReference type="SAM" id="MobiDB-lite"/>
    </source>
</evidence>
<feature type="compositionally biased region" description="Basic and acidic residues" evidence="1">
    <location>
        <begin position="1"/>
        <end position="11"/>
    </location>
</feature>
<dbReference type="Proteomes" id="UP000095287">
    <property type="component" value="Unplaced"/>
</dbReference>
<name>A0A1I7YT02_9BILA</name>
<dbReference type="AlphaFoldDB" id="A0A1I7YT02"/>
<feature type="region of interest" description="Disordered" evidence="1">
    <location>
        <begin position="1"/>
        <end position="23"/>
    </location>
</feature>
<accession>A0A1I7YT02</accession>